<evidence type="ECO:0000313" key="7">
    <source>
        <dbReference type="EMBL" id="VAW49074.1"/>
    </source>
</evidence>
<feature type="transmembrane region" description="Helical" evidence="6">
    <location>
        <begin position="7"/>
        <end position="30"/>
    </location>
</feature>
<evidence type="ECO:0000256" key="5">
    <source>
        <dbReference type="ARBA" id="ARBA00023136"/>
    </source>
</evidence>
<dbReference type="GO" id="GO:0005886">
    <property type="term" value="C:plasma membrane"/>
    <property type="evidence" value="ECO:0007669"/>
    <property type="project" value="UniProtKB-SubCell"/>
</dbReference>
<feature type="transmembrane region" description="Helical" evidence="6">
    <location>
        <begin position="372"/>
        <end position="392"/>
    </location>
</feature>
<evidence type="ECO:0000256" key="4">
    <source>
        <dbReference type="ARBA" id="ARBA00022989"/>
    </source>
</evidence>
<protein>
    <recommendedName>
        <fullName evidence="8">Amino acid transporter</fullName>
    </recommendedName>
</protein>
<feature type="transmembrane region" description="Helical" evidence="6">
    <location>
        <begin position="185"/>
        <end position="203"/>
    </location>
</feature>
<accession>A0A3B0WZP3</accession>
<dbReference type="EMBL" id="UOFB01000319">
    <property type="protein sequence ID" value="VAW49074.1"/>
    <property type="molecule type" value="Genomic_DNA"/>
</dbReference>
<dbReference type="InterPro" id="IPR050367">
    <property type="entry name" value="APC_superfamily"/>
</dbReference>
<proteinExistence type="predicted"/>
<feature type="transmembrane region" description="Helical" evidence="6">
    <location>
        <begin position="224"/>
        <end position="246"/>
    </location>
</feature>
<name>A0A3B0WZP3_9ZZZZ</name>
<comment type="subcellular location">
    <subcellularLocation>
        <location evidence="1">Cell membrane</location>
        <topology evidence="1">Multi-pass membrane protein</topology>
    </subcellularLocation>
</comment>
<dbReference type="Gene3D" id="1.20.1740.10">
    <property type="entry name" value="Amino acid/polyamine transporter I"/>
    <property type="match status" value="1"/>
</dbReference>
<dbReference type="PANTHER" id="PTHR42770:SF11">
    <property type="entry name" value="INNER MEMBRANE TRANSPORT PROTEIN YBAT"/>
    <property type="match status" value="1"/>
</dbReference>
<feature type="transmembrane region" description="Helical" evidence="6">
    <location>
        <begin position="80"/>
        <end position="104"/>
    </location>
</feature>
<feature type="transmembrane region" description="Helical" evidence="6">
    <location>
        <begin position="124"/>
        <end position="141"/>
    </location>
</feature>
<feature type="transmembrane region" description="Helical" evidence="6">
    <location>
        <begin position="36"/>
        <end position="59"/>
    </location>
</feature>
<organism evidence="7">
    <name type="scientific">hydrothermal vent metagenome</name>
    <dbReference type="NCBI Taxonomy" id="652676"/>
    <lineage>
        <taxon>unclassified sequences</taxon>
        <taxon>metagenomes</taxon>
        <taxon>ecological metagenomes</taxon>
    </lineage>
</organism>
<feature type="transmembrane region" description="Helical" evidence="6">
    <location>
        <begin position="315"/>
        <end position="335"/>
    </location>
</feature>
<evidence type="ECO:0008006" key="8">
    <source>
        <dbReference type="Google" id="ProtNLM"/>
    </source>
</evidence>
<dbReference type="PIRSF" id="PIRSF006060">
    <property type="entry name" value="AA_transporter"/>
    <property type="match status" value="1"/>
</dbReference>
<evidence type="ECO:0000256" key="3">
    <source>
        <dbReference type="ARBA" id="ARBA00022692"/>
    </source>
</evidence>
<dbReference type="InterPro" id="IPR002293">
    <property type="entry name" value="AA/rel_permease1"/>
</dbReference>
<feature type="transmembrane region" description="Helical" evidence="6">
    <location>
        <begin position="398"/>
        <end position="417"/>
    </location>
</feature>
<gene>
    <name evidence="7" type="ORF">MNBD_GAMMA04-2092</name>
</gene>
<feature type="transmembrane region" description="Helical" evidence="6">
    <location>
        <begin position="153"/>
        <end position="173"/>
    </location>
</feature>
<keyword evidence="5 6" id="KW-0472">Membrane</keyword>
<feature type="transmembrane region" description="Helical" evidence="6">
    <location>
        <begin position="266"/>
        <end position="294"/>
    </location>
</feature>
<dbReference type="Pfam" id="PF13520">
    <property type="entry name" value="AA_permease_2"/>
    <property type="match status" value="1"/>
</dbReference>
<keyword evidence="2" id="KW-1003">Cell membrane</keyword>
<sequence length="430" mass="45517">MHQSKKPIGFWSAVAMGIGAMVGAGIFALLGEASAISGSAVYISFIIGGIIALFSGYSLGKLGARYPSSGGIVEYLSQAYGVGFFTGTMSIMLYFAAIVSLSLIAKAFGNYAVTFLPAGFSLLWHHYFSIGIVLFFVLINLKGAKDVAIWEKVTVAIKFAVLCGLAIAGITYLNPVLLSPNTYPPVGDIFFSLAITFFAYEGFRVITNTAEDMPDPAKTLPKAIMTSILLVMILYVAVAIAVFGNLPTDKVIAAKDFALAEAALPIFGHIGFTVVAITALIATASAINANLYAVTNVTYQLAKDGELPSVFGQPIAHSREGLLISGVLIIVLSLLFDLSEIAAIGSISILFIHAVTHIGHLKLLKQTGASQFLVIIAAVLSLVAMVLALIYISQHSDHIVVVLIGFVVTAATIEIILQKIAKREVKPRIT</sequence>
<keyword evidence="3 6" id="KW-0812">Transmembrane</keyword>
<dbReference type="GO" id="GO:0022857">
    <property type="term" value="F:transmembrane transporter activity"/>
    <property type="evidence" value="ECO:0007669"/>
    <property type="project" value="InterPro"/>
</dbReference>
<dbReference type="AlphaFoldDB" id="A0A3B0WZP3"/>
<reference evidence="7" key="1">
    <citation type="submission" date="2018-06" db="EMBL/GenBank/DDBJ databases">
        <authorList>
            <person name="Zhirakovskaya E."/>
        </authorList>
    </citation>
    <scope>NUCLEOTIDE SEQUENCE</scope>
</reference>
<feature type="transmembrane region" description="Helical" evidence="6">
    <location>
        <begin position="341"/>
        <end position="360"/>
    </location>
</feature>
<evidence type="ECO:0000256" key="6">
    <source>
        <dbReference type="SAM" id="Phobius"/>
    </source>
</evidence>
<evidence type="ECO:0000256" key="1">
    <source>
        <dbReference type="ARBA" id="ARBA00004651"/>
    </source>
</evidence>
<evidence type="ECO:0000256" key="2">
    <source>
        <dbReference type="ARBA" id="ARBA00022475"/>
    </source>
</evidence>
<dbReference type="PANTHER" id="PTHR42770">
    <property type="entry name" value="AMINO ACID TRANSPORTER-RELATED"/>
    <property type="match status" value="1"/>
</dbReference>
<keyword evidence="4 6" id="KW-1133">Transmembrane helix</keyword>